<feature type="region of interest" description="Disordered" evidence="1">
    <location>
        <begin position="69"/>
        <end position="88"/>
    </location>
</feature>
<sequence length="149" mass="17651">MEGRDGNERQRRCINVVRMWQMIFEVSRRTGRKMSGGETKRWRERRKKRGRVGQEKYCASGSVANMEIKDGGRMNCPRRTRPPDELPRAGGTVAVLKVLQWREAEQQEEFLFESTVKASRRRMINRVWRLQQKHGNRNCRQLRLHAGKV</sequence>
<dbReference type="EMBL" id="SRLO01000914">
    <property type="protein sequence ID" value="TNN44278.1"/>
    <property type="molecule type" value="Genomic_DNA"/>
</dbReference>
<proteinExistence type="predicted"/>
<evidence type="ECO:0000256" key="1">
    <source>
        <dbReference type="SAM" id="MobiDB-lite"/>
    </source>
</evidence>
<accession>A0A4Z2FSY7</accession>
<feature type="compositionally biased region" description="Basic residues" evidence="1">
    <location>
        <begin position="42"/>
        <end position="51"/>
    </location>
</feature>
<evidence type="ECO:0000313" key="3">
    <source>
        <dbReference type="Proteomes" id="UP000314294"/>
    </source>
</evidence>
<evidence type="ECO:0000313" key="2">
    <source>
        <dbReference type="EMBL" id="TNN44278.1"/>
    </source>
</evidence>
<keyword evidence="3" id="KW-1185">Reference proteome</keyword>
<reference evidence="2 3" key="1">
    <citation type="submission" date="2019-03" db="EMBL/GenBank/DDBJ databases">
        <title>First draft genome of Liparis tanakae, snailfish: a comprehensive survey of snailfish specific genes.</title>
        <authorList>
            <person name="Kim W."/>
            <person name="Song I."/>
            <person name="Jeong J.-H."/>
            <person name="Kim D."/>
            <person name="Kim S."/>
            <person name="Ryu S."/>
            <person name="Song J.Y."/>
            <person name="Lee S.K."/>
        </authorList>
    </citation>
    <scope>NUCLEOTIDE SEQUENCE [LARGE SCALE GENOMIC DNA]</scope>
    <source>
        <tissue evidence="2">Muscle</tissue>
    </source>
</reference>
<feature type="region of interest" description="Disordered" evidence="1">
    <location>
        <begin position="31"/>
        <end position="54"/>
    </location>
</feature>
<organism evidence="2 3">
    <name type="scientific">Liparis tanakae</name>
    <name type="common">Tanaka's snailfish</name>
    <dbReference type="NCBI Taxonomy" id="230148"/>
    <lineage>
        <taxon>Eukaryota</taxon>
        <taxon>Metazoa</taxon>
        <taxon>Chordata</taxon>
        <taxon>Craniata</taxon>
        <taxon>Vertebrata</taxon>
        <taxon>Euteleostomi</taxon>
        <taxon>Actinopterygii</taxon>
        <taxon>Neopterygii</taxon>
        <taxon>Teleostei</taxon>
        <taxon>Neoteleostei</taxon>
        <taxon>Acanthomorphata</taxon>
        <taxon>Eupercaria</taxon>
        <taxon>Perciformes</taxon>
        <taxon>Cottioidei</taxon>
        <taxon>Cottales</taxon>
        <taxon>Liparidae</taxon>
        <taxon>Liparis</taxon>
    </lineage>
</organism>
<dbReference type="Proteomes" id="UP000314294">
    <property type="component" value="Unassembled WGS sequence"/>
</dbReference>
<comment type="caution">
    <text evidence="2">The sequence shown here is derived from an EMBL/GenBank/DDBJ whole genome shotgun (WGS) entry which is preliminary data.</text>
</comment>
<protein>
    <submittedName>
        <fullName evidence="2">Uncharacterized protein</fullName>
    </submittedName>
</protein>
<dbReference type="AlphaFoldDB" id="A0A4Z2FSY7"/>
<name>A0A4Z2FSY7_9TELE</name>
<gene>
    <name evidence="2" type="ORF">EYF80_045513</name>
</gene>